<evidence type="ECO:0000313" key="10">
    <source>
        <dbReference type="EMBL" id="MBB5060879.1"/>
    </source>
</evidence>
<evidence type="ECO:0000256" key="7">
    <source>
        <dbReference type="PROSITE-ProRule" id="PRU01091"/>
    </source>
</evidence>
<dbReference type="PROSITE" id="PS51755">
    <property type="entry name" value="OMPR_PHOB"/>
    <property type="match status" value="1"/>
</dbReference>
<keyword evidence="11" id="KW-1185">Reference proteome</keyword>
<keyword evidence="5" id="KW-0804">Transcription</keyword>
<dbReference type="InterPro" id="IPR036388">
    <property type="entry name" value="WH-like_DNA-bd_sf"/>
</dbReference>
<accession>A0A7W7ZJ47</accession>
<dbReference type="SUPFAM" id="SSF52172">
    <property type="entry name" value="CheY-like"/>
    <property type="match status" value="1"/>
</dbReference>
<evidence type="ECO:0000256" key="6">
    <source>
        <dbReference type="PROSITE-ProRule" id="PRU00169"/>
    </source>
</evidence>
<dbReference type="GO" id="GO:0006355">
    <property type="term" value="P:regulation of DNA-templated transcription"/>
    <property type="evidence" value="ECO:0007669"/>
    <property type="project" value="InterPro"/>
</dbReference>
<feature type="DNA-binding region" description="OmpR/PhoB-type" evidence="7">
    <location>
        <begin position="133"/>
        <end position="231"/>
    </location>
</feature>
<dbReference type="SMART" id="SM00448">
    <property type="entry name" value="REC"/>
    <property type="match status" value="1"/>
</dbReference>
<evidence type="ECO:0000256" key="1">
    <source>
        <dbReference type="ARBA" id="ARBA00022553"/>
    </source>
</evidence>
<name>A0A7W7ZJ47_9BACT</name>
<reference evidence="10 11" key="1">
    <citation type="submission" date="2020-08" db="EMBL/GenBank/DDBJ databases">
        <title>Genomic Encyclopedia of Type Strains, Phase IV (KMG-V): Genome sequencing to study the core and pangenomes of soil and plant-associated prokaryotes.</title>
        <authorList>
            <person name="Whitman W."/>
        </authorList>
    </citation>
    <scope>NUCLEOTIDE SEQUENCE [LARGE SCALE GENOMIC DNA]</scope>
    <source>
        <strain evidence="10 11">M8UP14</strain>
    </source>
</reference>
<comment type="caution">
    <text evidence="10">The sequence shown here is derived from an EMBL/GenBank/DDBJ whole genome shotgun (WGS) entry which is preliminary data.</text>
</comment>
<dbReference type="Gene3D" id="6.10.250.690">
    <property type="match status" value="1"/>
</dbReference>
<dbReference type="CDD" id="cd19935">
    <property type="entry name" value="REC_OmpR_CusR-like"/>
    <property type="match status" value="1"/>
</dbReference>
<feature type="modified residue" description="4-aspartylphosphate" evidence="6">
    <location>
        <position position="60"/>
    </location>
</feature>
<keyword evidence="2" id="KW-0902">Two-component regulatory system</keyword>
<dbReference type="InterPro" id="IPR039420">
    <property type="entry name" value="WalR-like"/>
</dbReference>
<dbReference type="PANTHER" id="PTHR48111">
    <property type="entry name" value="REGULATOR OF RPOS"/>
    <property type="match status" value="1"/>
</dbReference>
<evidence type="ECO:0000256" key="2">
    <source>
        <dbReference type="ARBA" id="ARBA00023012"/>
    </source>
</evidence>
<evidence type="ECO:0000259" key="8">
    <source>
        <dbReference type="PROSITE" id="PS50110"/>
    </source>
</evidence>
<dbReference type="RefSeq" id="WP_221313236.1">
    <property type="nucleotide sequence ID" value="NZ_JACHIP010000021.1"/>
</dbReference>
<evidence type="ECO:0000256" key="5">
    <source>
        <dbReference type="ARBA" id="ARBA00023163"/>
    </source>
</evidence>
<protein>
    <submittedName>
        <fullName evidence="10">DNA-binding response OmpR family regulator</fullName>
    </submittedName>
</protein>
<dbReference type="Gene3D" id="1.10.10.10">
    <property type="entry name" value="Winged helix-like DNA-binding domain superfamily/Winged helix DNA-binding domain"/>
    <property type="match status" value="1"/>
</dbReference>
<keyword evidence="3" id="KW-0805">Transcription regulation</keyword>
<evidence type="ECO:0000313" key="11">
    <source>
        <dbReference type="Proteomes" id="UP000540989"/>
    </source>
</evidence>
<dbReference type="InterPro" id="IPR001789">
    <property type="entry name" value="Sig_transdc_resp-reg_receiver"/>
</dbReference>
<dbReference type="Gene3D" id="3.40.50.2300">
    <property type="match status" value="1"/>
</dbReference>
<evidence type="ECO:0000256" key="4">
    <source>
        <dbReference type="ARBA" id="ARBA00023125"/>
    </source>
</evidence>
<keyword evidence="4 7" id="KW-0238">DNA-binding</keyword>
<dbReference type="InterPro" id="IPR001867">
    <property type="entry name" value="OmpR/PhoB-type_DNA-bd"/>
</dbReference>
<dbReference type="GO" id="GO:0032993">
    <property type="term" value="C:protein-DNA complex"/>
    <property type="evidence" value="ECO:0007669"/>
    <property type="project" value="TreeGrafter"/>
</dbReference>
<dbReference type="GO" id="GO:0000976">
    <property type="term" value="F:transcription cis-regulatory region binding"/>
    <property type="evidence" value="ECO:0007669"/>
    <property type="project" value="TreeGrafter"/>
</dbReference>
<keyword evidence="1 6" id="KW-0597">Phosphoprotein</keyword>
<dbReference type="SMART" id="SM00862">
    <property type="entry name" value="Trans_reg_C"/>
    <property type="match status" value="1"/>
</dbReference>
<dbReference type="EMBL" id="JACHIP010000021">
    <property type="protein sequence ID" value="MBB5060879.1"/>
    <property type="molecule type" value="Genomic_DNA"/>
</dbReference>
<evidence type="ECO:0000256" key="3">
    <source>
        <dbReference type="ARBA" id="ARBA00023015"/>
    </source>
</evidence>
<feature type="domain" description="OmpR/PhoB-type" evidence="9">
    <location>
        <begin position="133"/>
        <end position="231"/>
    </location>
</feature>
<sequence>MQIGMGKTMIHVLLVEDEKAMAGLLRAALYEQGFSVQVAFDGTDGLHLATEFPYDVLVLDVMLPGMDGFAIGRELRRIRVSTPILFLTARDELTDLVYGLESGGDDYLTKPFSFVELTARLKALARRRSEIHSEMLILDDLVIDTTSREVSRGGDIVDLTRKEYVLLEFLVKNRHRVVTRQSLIDAGWGFATNVENNSLDVYMTHLRVKIDGGRSVRLLQTVRGVGYRISSPGRK</sequence>
<evidence type="ECO:0000259" key="9">
    <source>
        <dbReference type="PROSITE" id="PS51755"/>
    </source>
</evidence>
<dbReference type="AlphaFoldDB" id="A0A7W7ZJ47"/>
<dbReference type="Pfam" id="PF00486">
    <property type="entry name" value="Trans_reg_C"/>
    <property type="match status" value="1"/>
</dbReference>
<dbReference type="Pfam" id="PF00072">
    <property type="entry name" value="Response_reg"/>
    <property type="match status" value="1"/>
</dbReference>
<dbReference type="GO" id="GO:0000156">
    <property type="term" value="F:phosphorelay response regulator activity"/>
    <property type="evidence" value="ECO:0007669"/>
    <property type="project" value="TreeGrafter"/>
</dbReference>
<organism evidence="10 11">
    <name type="scientific">Granulicella aggregans</name>
    <dbReference type="NCBI Taxonomy" id="474949"/>
    <lineage>
        <taxon>Bacteria</taxon>
        <taxon>Pseudomonadati</taxon>
        <taxon>Acidobacteriota</taxon>
        <taxon>Terriglobia</taxon>
        <taxon>Terriglobales</taxon>
        <taxon>Acidobacteriaceae</taxon>
        <taxon>Granulicella</taxon>
    </lineage>
</organism>
<dbReference type="CDD" id="cd00383">
    <property type="entry name" value="trans_reg_C"/>
    <property type="match status" value="1"/>
</dbReference>
<feature type="domain" description="Response regulatory" evidence="8">
    <location>
        <begin position="11"/>
        <end position="125"/>
    </location>
</feature>
<dbReference type="PANTHER" id="PTHR48111:SF22">
    <property type="entry name" value="REGULATOR OF RPOS"/>
    <property type="match status" value="1"/>
</dbReference>
<dbReference type="PROSITE" id="PS50110">
    <property type="entry name" value="RESPONSE_REGULATORY"/>
    <property type="match status" value="1"/>
</dbReference>
<dbReference type="InterPro" id="IPR011006">
    <property type="entry name" value="CheY-like_superfamily"/>
</dbReference>
<proteinExistence type="predicted"/>
<dbReference type="Proteomes" id="UP000540989">
    <property type="component" value="Unassembled WGS sequence"/>
</dbReference>
<dbReference type="GO" id="GO:0005829">
    <property type="term" value="C:cytosol"/>
    <property type="evidence" value="ECO:0007669"/>
    <property type="project" value="TreeGrafter"/>
</dbReference>
<gene>
    <name evidence="10" type="ORF">HDF16_005615</name>
</gene>